<reference evidence="3 4" key="1">
    <citation type="submission" date="2020-08" db="EMBL/GenBank/DDBJ databases">
        <title>Sequencing the genomes of 1000 actinobacteria strains.</title>
        <authorList>
            <person name="Klenk H.-P."/>
        </authorList>
    </citation>
    <scope>NUCLEOTIDE SEQUENCE [LARGE SCALE GENOMIC DNA]</scope>
    <source>
        <strain evidence="3 4">DSM 44936</strain>
    </source>
</reference>
<dbReference type="InterPro" id="IPR012334">
    <property type="entry name" value="Pectin_lyas_fold"/>
</dbReference>
<dbReference type="EMBL" id="JACHIU010000001">
    <property type="protein sequence ID" value="MBB6474936.1"/>
    <property type="molecule type" value="Genomic_DNA"/>
</dbReference>
<dbReference type="PANTHER" id="PTHR36453">
    <property type="entry name" value="SECRETED PROTEIN-RELATED"/>
    <property type="match status" value="1"/>
</dbReference>
<evidence type="ECO:0000313" key="4">
    <source>
        <dbReference type="Proteomes" id="UP000555564"/>
    </source>
</evidence>
<evidence type="ECO:0000259" key="2">
    <source>
        <dbReference type="SMART" id="SM00458"/>
    </source>
</evidence>
<dbReference type="InterPro" id="IPR011050">
    <property type="entry name" value="Pectin_lyase_fold/virulence"/>
</dbReference>
<feature type="domain" description="Ricin B lectin" evidence="2">
    <location>
        <begin position="770"/>
        <end position="898"/>
    </location>
</feature>
<keyword evidence="1" id="KW-0732">Signal</keyword>
<dbReference type="InterPro" id="IPR048482">
    <property type="entry name" value="GH141_ins"/>
</dbReference>
<proteinExistence type="predicted"/>
<sequence length="899" mass="96218">MKSALSTLGKALAALAVFVAAVALPVFAGSSPASAAVQATYYVAPDGNDSNPGTLASPFRTVQRARDVVRTVNGSMSGDIYVYLRGGDYPISSTVDFTTADSGTNGYRVIYSAYQNETPVLNGGVQVTGWTQHSGNIWKAPLNRSNKLRALYVNDKRAVMATKTVNSAGCYGTYNITAGQAAWAWESGSQCAGAKYSLNDFPAIPNNQDDIEIETGTTWTTAIVAVRQVTSDGSNRIAQYQQPGAAIAQGAFNGNAQINGSHKLMNAYEFLDTPGEFFFDKTSKTLYYYKSSSENMSTASVFAPNNVSTLLKVAGTSTSSRVRNITFTGLTVQHSDWNLFNVAGSAFKQAQQGNLGAQAYAKQNFHVYYYRNVDMAPGAIQIENADGLLLQGNRVQHTGVDGITMANDVVNTQLIGNFTNDIAGSAIVVGHPQHVFIGDYTSSNREKYPVAVEGAPKNIEIKNNYIYDSAVLFNGHSPITAYFADGLTIQRNRIEKAPWSGITLGWGWWNFDGSSGSIAPNRPTTTAKNNNISYNHIIDTVQRLSDTAPIYTLGSQPGTMITNNYLQGVPSGHKYGLHPDEGSAYITFRDNVLSIDKNVTWMLNSDDFGRKHDLSVTNTYGPINKVSNKNLPNSTIQDIIVSSDYVWPTQAYSIAVNSGLEDAYRNIIPQNLFSQQDYALPASVAVGSGVTSIPIRSLGDANKSVWLAPLGTTSFTAGNTMTRAAGNATSIAVPATNGEYRLYVVDAQGNRSAESKSLVRQGNGGSNPGGQAGTILGAQSNRCVDITGGAATNGAQAQLWDCNGGTSQRFTYTSGKQLQVFGNKCLDANNQGTSNGTQVIIWDCNNQTNQQWNLNSNGTITGVQSNLCLDANGAGTANGTKLILWSCNGGTNQRWTLRT</sequence>
<dbReference type="AlphaFoldDB" id="A0A7X0M9H1"/>
<dbReference type="NCBIfam" id="NF035930">
    <property type="entry name" value="lectin_2"/>
    <property type="match status" value="1"/>
</dbReference>
<organism evidence="3 4">
    <name type="scientific">Sphaerisporangium rubeum</name>
    <dbReference type="NCBI Taxonomy" id="321317"/>
    <lineage>
        <taxon>Bacteria</taxon>
        <taxon>Bacillati</taxon>
        <taxon>Actinomycetota</taxon>
        <taxon>Actinomycetes</taxon>
        <taxon>Streptosporangiales</taxon>
        <taxon>Streptosporangiaceae</taxon>
        <taxon>Sphaerisporangium</taxon>
    </lineage>
</organism>
<dbReference type="RefSeq" id="WP_343072794.1">
    <property type="nucleotide sequence ID" value="NZ_BAAALO010000038.1"/>
</dbReference>
<evidence type="ECO:0000256" key="1">
    <source>
        <dbReference type="SAM" id="SignalP"/>
    </source>
</evidence>
<dbReference type="Pfam" id="PF22842">
    <property type="entry name" value="Pel9A-like_beta_helix"/>
    <property type="match status" value="1"/>
</dbReference>
<dbReference type="SUPFAM" id="SSF51126">
    <property type="entry name" value="Pectin lyase-like"/>
    <property type="match status" value="1"/>
</dbReference>
<protein>
    <recommendedName>
        <fullName evidence="2">Ricin B lectin domain-containing protein</fullName>
    </recommendedName>
</protein>
<dbReference type="InterPro" id="IPR035992">
    <property type="entry name" value="Ricin_B-like_lectins"/>
</dbReference>
<dbReference type="SMART" id="SM00458">
    <property type="entry name" value="RICIN"/>
    <property type="match status" value="1"/>
</dbReference>
<dbReference type="Proteomes" id="UP000555564">
    <property type="component" value="Unassembled WGS sequence"/>
</dbReference>
<dbReference type="Pfam" id="PF21231">
    <property type="entry name" value="GH141_M"/>
    <property type="match status" value="1"/>
</dbReference>
<dbReference type="InterPro" id="IPR000772">
    <property type="entry name" value="Ricin_B_lectin"/>
</dbReference>
<gene>
    <name evidence="3" type="ORF">BJ992_004367</name>
</gene>
<evidence type="ECO:0000313" key="3">
    <source>
        <dbReference type="EMBL" id="MBB6474936.1"/>
    </source>
</evidence>
<name>A0A7X0M9H1_9ACTN</name>
<comment type="caution">
    <text evidence="3">The sequence shown here is derived from an EMBL/GenBank/DDBJ whole genome shotgun (WGS) entry which is preliminary data.</text>
</comment>
<dbReference type="Gene3D" id="2.160.20.10">
    <property type="entry name" value="Single-stranded right-handed beta-helix, Pectin lyase-like"/>
    <property type="match status" value="2"/>
</dbReference>
<dbReference type="PANTHER" id="PTHR36453:SF1">
    <property type="entry name" value="RIGHT HANDED BETA HELIX DOMAIN-CONTAINING PROTEIN"/>
    <property type="match status" value="1"/>
</dbReference>
<dbReference type="PROSITE" id="PS50231">
    <property type="entry name" value="RICIN_B_LECTIN"/>
    <property type="match status" value="1"/>
</dbReference>
<keyword evidence="4" id="KW-1185">Reference proteome</keyword>
<feature type="signal peptide" evidence="1">
    <location>
        <begin position="1"/>
        <end position="28"/>
    </location>
</feature>
<dbReference type="Gene3D" id="2.80.10.50">
    <property type="match status" value="1"/>
</dbReference>
<feature type="chain" id="PRO_5039021989" description="Ricin B lectin domain-containing protein" evidence="1">
    <location>
        <begin position="29"/>
        <end position="899"/>
    </location>
</feature>
<dbReference type="InterPro" id="IPR053868">
    <property type="entry name" value="Pel9A-like_beta_helix"/>
</dbReference>
<accession>A0A7X0M9H1</accession>
<dbReference type="SUPFAM" id="SSF50370">
    <property type="entry name" value="Ricin B-like lectins"/>
    <property type="match status" value="1"/>
</dbReference>
<dbReference type="CDD" id="cd23418">
    <property type="entry name" value="beta-trefoil_Ricin_XLN-like"/>
    <property type="match status" value="1"/>
</dbReference>
<dbReference type="Pfam" id="PF00652">
    <property type="entry name" value="Ricin_B_lectin"/>
    <property type="match status" value="1"/>
</dbReference>